<feature type="transmembrane region" description="Helical" evidence="1">
    <location>
        <begin position="29"/>
        <end position="52"/>
    </location>
</feature>
<accession>A0ABW5NX88</accession>
<evidence type="ECO:0000256" key="1">
    <source>
        <dbReference type="SAM" id="Phobius"/>
    </source>
</evidence>
<gene>
    <name evidence="2" type="ORF">ACFSR3_14860</name>
</gene>
<evidence type="ECO:0000313" key="3">
    <source>
        <dbReference type="Proteomes" id="UP001597480"/>
    </source>
</evidence>
<evidence type="ECO:0000313" key="2">
    <source>
        <dbReference type="EMBL" id="MFD2603341.1"/>
    </source>
</evidence>
<comment type="caution">
    <text evidence="2">The sequence shown here is derived from an EMBL/GenBank/DDBJ whole genome shotgun (WGS) entry which is preliminary data.</text>
</comment>
<reference evidence="3" key="1">
    <citation type="journal article" date="2019" name="Int. J. Syst. Evol. Microbiol.">
        <title>The Global Catalogue of Microorganisms (GCM) 10K type strain sequencing project: providing services to taxonomists for standard genome sequencing and annotation.</title>
        <authorList>
            <consortium name="The Broad Institute Genomics Platform"/>
            <consortium name="The Broad Institute Genome Sequencing Center for Infectious Disease"/>
            <person name="Wu L."/>
            <person name="Ma J."/>
        </authorList>
    </citation>
    <scope>NUCLEOTIDE SEQUENCE [LARGE SCALE GENOMIC DNA]</scope>
    <source>
        <strain evidence="3">KCTC 42107</strain>
    </source>
</reference>
<keyword evidence="1" id="KW-1133">Transmembrane helix</keyword>
<sequence>MQIFYANFSFWVLIIYAISKKFPLRIKKAVSITLWIIAVLIITPPLGLHLLLGEDVYYFKRNFDIEVLETGIAPIPGWKYTPRPYHKKYNPEGK</sequence>
<protein>
    <recommendedName>
        <fullName evidence="4">BlaR1 peptidase M56</fullName>
    </recommendedName>
</protein>
<keyword evidence="3" id="KW-1185">Reference proteome</keyword>
<proteinExistence type="predicted"/>
<organism evidence="2 3">
    <name type="scientific">Flavobacterium suzhouense</name>
    <dbReference type="NCBI Taxonomy" id="1529638"/>
    <lineage>
        <taxon>Bacteria</taxon>
        <taxon>Pseudomonadati</taxon>
        <taxon>Bacteroidota</taxon>
        <taxon>Flavobacteriia</taxon>
        <taxon>Flavobacteriales</taxon>
        <taxon>Flavobacteriaceae</taxon>
        <taxon>Flavobacterium</taxon>
    </lineage>
</organism>
<name>A0ABW5NX88_9FLAO</name>
<dbReference type="EMBL" id="JBHUMD010000028">
    <property type="protein sequence ID" value="MFD2603341.1"/>
    <property type="molecule type" value="Genomic_DNA"/>
</dbReference>
<keyword evidence="1" id="KW-0812">Transmembrane</keyword>
<evidence type="ECO:0008006" key="4">
    <source>
        <dbReference type="Google" id="ProtNLM"/>
    </source>
</evidence>
<dbReference type="Proteomes" id="UP001597480">
    <property type="component" value="Unassembled WGS sequence"/>
</dbReference>
<keyword evidence="1" id="KW-0472">Membrane</keyword>